<evidence type="ECO:0000313" key="1">
    <source>
        <dbReference type="EMBL" id="SFO86427.1"/>
    </source>
</evidence>
<dbReference type="EMBL" id="FOXA01000001">
    <property type="protein sequence ID" value="SFO86427.1"/>
    <property type="molecule type" value="Genomic_DNA"/>
</dbReference>
<keyword evidence="2" id="KW-1185">Reference proteome</keyword>
<dbReference type="STRING" id="441119.SAMN04488047_101216"/>
<dbReference type="Gene3D" id="3.30.530.20">
    <property type="match status" value="1"/>
</dbReference>
<dbReference type="RefSeq" id="WP_093416544.1">
    <property type="nucleotide sequence ID" value="NZ_FOXA01000001.1"/>
</dbReference>
<dbReference type="Proteomes" id="UP000199356">
    <property type="component" value="Unassembled WGS sequence"/>
</dbReference>
<name>A0A1I5KND9_9RHOB</name>
<dbReference type="SUPFAM" id="SSF55961">
    <property type="entry name" value="Bet v1-like"/>
    <property type="match status" value="1"/>
</dbReference>
<sequence length="153" mass="17279">MKFSTRTDVEAPQAFVFEQLSDFRRFEQQAERRGAEVTRTRDAQGAGTAWKGAFDLRGHRRRIEMEIAEYVAPELIVARGRVEGVQTELRVELVPLSAKSTRVLVSLDLRPSTLTARLLVQSLKLAKGKLDRRFEERVAKYGADIAGRYAVTA</sequence>
<evidence type="ECO:0000313" key="2">
    <source>
        <dbReference type="Proteomes" id="UP000199356"/>
    </source>
</evidence>
<organism evidence="1 2">
    <name type="scientific">Tranquillimonas alkanivorans</name>
    <dbReference type="NCBI Taxonomy" id="441119"/>
    <lineage>
        <taxon>Bacteria</taxon>
        <taxon>Pseudomonadati</taxon>
        <taxon>Pseudomonadota</taxon>
        <taxon>Alphaproteobacteria</taxon>
        <taxon>Rhodobacterales</taxon>
        <taxon>Roseobacteraceae</taxon>
        <taxon>Tranquillimonas</taxon>
    </lineage>
</organism>
<dbReference type="OrthoDB" id="7860307at2"/>
<gene>
    <name evidence="1" type="ORF">SAMN04488047_101216</name>
</gene>
<reference evidence="1 2" key="1">
    <citation type="submission" date="2016-10" db="EMBL/GenBank/DDBJ databases">
        <authorList>
            <person name="de Groot N.N."/>
        </authorList>
    </citation>
    <scope>NUCLEOTIDE SEQUENCE [LARGE SCALE GENOMIC DNA]</scope>
    <source>
        <strain evidence="1 2">DSM 19547</strain>
    </source>
</reference>
<dbReference type="AlphaFoldDB" id="A0A1I5KND9"/>
<accession>A0A1I5KND9</accession>
<dbReference type="InterPro" id="IPR023393">
    <property type="entry name" value="START-like_dom_sf"/>
</dbReference>
<dbReference type="CDD" id="cd07812">
    <property type="entry name" value="SRPBCC"/>
    <property type="match status" value="1"/>
</dbReference>
<proteinExistence type="predicted"/>
<protein>
    <submittedName>
        <fullName evidence="1">Polyketide cyclase / dehydrase and lipid transport</fullName>
    </submittedName>
</protein>